<reference evidence="10 12" key="3">
    <citation type="submission" date="2018-06" db="EMBL/GenBank/DDBJ databases">
        <authorList>
            <consortium name="Pathogen Informatics"/>
            <person name="Doyle S."/>
        </authorList>
    </citation>
    <scope>NUCLEOTIDE SEQUENCE [LARGE SCALE GENOMIC DNA]</scope>
    <source>
        <strain evidence="10 12">NCTC13159</strain>
    </source>
</reference>
<evidence type="ECO:0000256" key="5">
    <source>
        <dbReference type="ARBA" id="ARBA00038894"/>
    </source>
</evidence>
<dbReference type="PANTHER" id="PTHR43240">
    <property type="entry name" value="1,4-DIHYDROXY-2-NAPHTHOYL-COA THIOESTERASE 1"/>
    <property type="match status" value="1"/>
</dbReference>
<accession>A0AAJ4ZG76</accession>
<dbReference type="InterPro" id="IPR006683">
    <property type="entry name" value="Thioestr_dom"/>
</dbReference>
<dbReference type="GO" id="GO:0047617">
    <property type="term" value="F:fatty acyl-CoA hydrolase activity"/>
    <property type="evidence" value="ECO:0007669"/>
    <property type="project" value="UniProtKB-EC"/>
</dbReference>
<evidence type="ECO:0000313" key="9">
    <source>
        <dbReference type="EMBL" id="AJC22890.1"/>
    </source>
</evidence>
<evidence type="ECO:0000256" key="3">
    <source>
        <dbReference type="ARBA" id="ARBA00036002"/>
    </source>
</evidence>
<evidence type="ECO:0000256" key="4">
    <source>
        <dbReference type="ARBA" id="ARBA00038381"/>
    </source>
</evidence>
<comment type="catalytic activity">
    <reaction evidence="2">
        <text>a fatty acyl-CoA + H2O = a fatty acid + CoA + H(+)</text>
        <dbReference type="Rhea" id="RHEA:16781"/>
        <dbReference type="ChEBI" id="CHEBI:15377"/>
        <dbReference type="ChEBI" id="CHEBI:15378"/>
        <dbReference type="ChEBI" id="CHEBI:28868"/>
        <dbReference type="ChEBI" id="CHEBI:57287"/>
        <dbReference type="ChEBI" id="CHEBI:77636"/>
        <dbReference type="EC" id="3.1.2.20"/>
    </reaction>
</comment>
<dbReference type="EC" id="3.1.2.20" evidence="5"/>
<dbReference type="InterPro" id="IPR003736">
    <property type="entry name" value="PAAI_dom"/>
</dbReference>
<dbReference type="Proteomes" id="UP000254589">
    <property type="component" value="Unassembled WGS sequence"/>
</dbReference>
<reference evidence="9" key="2">
    <citation type="submission" date="2016-11" db="EMBL/GenBank/DDBJ databases">
        <title>Complete Genome Sequencing of Pandoraea pulmonicola DSM 16583.</title>
        <authorList>
            <person name="Chan K.-G."/>
        </authorList>
    </citation>
    <scope>NUCLEOTIDE SEQUENCE</scope>
    <source>
        <strain evidence="9">DSM 16583</strain>
    </source>
</reference>
<dbReference type="InterPro" id="IPR029069">
    <property type="entry name" value="HotDog_dom_sf"/>
</dbReference>
<dbReference type="EMBL" id="UGSJ01000001">
    <property type="protein sequence ID" value="SUA92786.1"/>
    <property type="molecule type" value="Genomic_DNA"/>
</dbReference>
<name>A0AAJ4ZG76_PANPU</name>
<evidence type="ECO:0000313" key="12">
    <source>
        <dbReference type="Proteomes" id="UP000254589"/>
    </source>
</evidence>
<dbReference type="CDD" id="cd03443">
    <property type="entry name" value="PaaI_thioesterase"/>
    <property type="match status" value="1"/>
</dbReference>
<evidence type="ECO:0000313" key="10">
    <source>
        <dbReference type="EMBL" id="SUA92786.1"/>
    </source>
</evidence>
<proteinExistence type="inferred from homology"/>
<evidence type="ECO:0000256" key="1">
    <source>
        <dbReference type="ARBA" id="ARBA00022801"/>
    </source>
</evidence>
<evidence type="ECO:0000256" key="6">
    <source>
        <dbReference type="ARBA" id="ARBA00040062"/>
    </source>
</evidence>
<dbReference type="Pfam" id="PF03061">
    <property type="entry name" value="4HBT"/>
    <property type="match status" value="1"/>
</dbReference>
<evidence type="ECO:0000259" key="8">
    <source>
        <dbReference type="Pfam" id="PF03061"/>
    </source>
</evidence>
<keyword evidence="11" id="KW-1185">Reference proteome</keyword>
<keyword evidence="1" id="KW-0378">Hydrolase</keyword>
<organism evidence="10 12">
    <name type="scientific">Pandoraea pulmonicola</name>
    <dbReference type="NCBI Taxonomy" id="93221"/>
    <lineage>
        <taxon>Bacteria</taxon>
        <taxon>Pseudomonadati</taxon>
        <taxon>Pseudomonadota</taxon>
        <taxon>Betaproteobacteria</taxon>
        <taxon>Burkholderiales</taxon>
        <taxon>Burkholderiaceae</taxon>
        <taxon>Pandoraea</taxon>
    </lineage>
</organism>
<dbReference type="EMBL" id="CP010310">
    <property type="protein sequence ID" value="AJC22890.1"/>
    <property type="molecule type" value="Genomic_DNA"/>
</dbReference>
<comment type="catalytic activity">
    <reaction evidence="3">
        <text>a long-chain fatty acyl-CoA + H2O = a long-chain fatty acid + CoA + H(+)</text>
        <dbReference type="Rhea" id="RHEA:67680"/>
        <dbReference type="ChEBI" id="CHEBI:15377"/>
        <dbReference type="ChEBI" id="CHEBI:15378"/>
        <dbReference type="ChEBI" id="CHEBI:57287"/>
        <dbReference type="ChEBI" id="CHEBI:57560"/>
        <dbReference type="ChEBI" id="CHEBI:83139"/>
    </reaction>
</comment>
<comment type="catalytic activity">
    <reaction evidence="7">
        <text>a medium-chain fatty acyl-CoA + H2O = a medium-chain fatty acid + CoA + H(+)</text>
        <dbReference type="Rhea" id="RHEA:68184"/>
        <dbReference type="ChEBI" id="CHEBI:15377"/>
        <dbReference type="ChEBI" id="CHEBI:15378"/>
        <dbReference type="ChEBI" id="CHEBI:57287"/>
        <dbReference type="ChEBI" id="CHEBI:59558"/>
        <dbReference type="ChEBI" id="CHEBI:90546"/>
    </reaction>
</comment>
<gene>
    <name evidence="10" type="ORF">NCTC13159_04324</name>
    <name evidence="9" type="ORF">RO07_24945</name>
</gene>
<dbReference type="SUPFAM" id="SSF54637">
    <property type="entry name" value="Thioesterase/thiol ester dehydrase-isomerase"/>
    <property type="match status" value="1"/>
</dbReference>
<evidence type="ECO:0000256" key="7">
    <source>
        <dbReference type="ARBA" id="ARBA00048062"/>
    </source>
</evidence>
<evidence type="ECO:0000256" key="2">
    <source>
        <dbReference type="ARBA" id="ARBA00035880"/>
    </source>
</evidence>
<dbReference type="PANTHER" id="PTHR43240:SF20">
    <property type="entry name" value="MEDIUM_LONG-CHAIN ACYL-COA THIOESTERASE YIGI"/>
    <property type="match status" value="1"/>
</dbReference>
<dbReference type="AlphaFoldDB" id="A0AAJ4ZG76"/>
<dbReference type="KEGG" id="ppul:RO07_24945"/>
<sequence>MIDVTAPHPPLSDQRTLWLARQFSEEPAYRHIGLRVDELARGKCVASVPIVDALLHHRGAVQGGIVAMIADSTAGYAALTLLDESAGEDRDDMATLEFKTSFLAPVTGDTVRCVAEIVSCSRTIAFCTAQVFSETGGECRLCALASLTFKRLSPRGTSSSRIEPATRTLEVAGHPLVA</sequence>
<feature type="domain" description="Thioesterase" evidence="8">
    <location>
        <begin position="59"/>
        <end position="139"/>
    </location>
</feature>
<reference evidence="11" key="1">
    <citation type="submission" date="2014-12" db="EMBL/GenBank/DDBJ databases">
        <title>Complete Genome Sequencing of Pandoraea pulmonicola DSM 16583.</title>
        <authorList>
            <person name="Chan K.-G."/>
        </authorList>
    </citation>
    <scope>NUCLEOTIDE SEQUENCE [LARGE SCALE GENOMIC DNA]</scope>
    <source>
        <strain evidence="11">DSM 16583</strain>
    </source>
</reference>
<dbReference type="Gene3D" id="3.10.129.10">
    <property type="entry name" value="Hotdog Thioesterase"/>
    <property type="match status" value="1"/>
</dbReference>
<evidence type="ECO:0000313" key="11">
    <source>
        <dbReference type="Proteomes" id="UP000035086"/>
    </source>
</evidence>
<protein>
    <recommendedName>
        <fullName evidence="6">Medium/long-chain acyl-CoA thioesterase YigI</fullName>
        <ecNumber evidence="5">3.1.2.20</ecNumber>
    </recommendedName>
</protein>
<dbReference type="NCBIfam" id="TIGR00369">
    <property type="entry name" value="unchar_dom_1"/>
    <property type="match status" value="1"/>
</dbReference>
<dbReference type="Proteomes" id="UP000035086">
    <property type="component" value="Chromosome"/>
</dbReference>
<comment type="similarity">
    <text evidence="4">Belongs to the YigI thioesterase family.</text>
</comment>